<dbReference type="Pfam" id="PF00294">
    <property type="entry name" value="PfkB"/>
    <property type="match status" value="1"/>
</dbReference>
<dbReference type="SUPFAM" id="SSF53613">
    <property type="entry name" value="Ribokinase-like"/>
    <property type="match status" value="1"/>
</dbReference>
<evidence type="ECO:0000256" key="2">
    <source>
        <dbReference type="ARBA" id="ARBA00022679"/>
    </source>
</evidence>
<keyword evidence="9" id="KW-1185">Reference proteome</keyword>
<dbReference type="CDD" id="cd01166">
    <property type="entry name" value="KdgK"/>
    <property type="match status" value="1"/>
</dbReference>
<dbReference type="RefSeq" id="WP_034628787.1">
    <property type="nucleotide sequence ID" value="NZ_JRJU01000011.1"/>
</dbReference>
<dbReference type="GO" id="GO:0006000">
    <property type="term" value="P:fructose metabolic process"/>
    <property type="evidence" value="ECO:0007669"/>
    <property type="project" value="UniProtKB-ARBA"/>
</dbReference>
<proteinExistence type="inferred from homology"/>
<dbReference type="EMBL" id="JRJU01000011">
    <property type="protein sequence ID" value="KHF40222.1"/>
    <property type="molecule type" value="Genomic_DNA"/>
</dbReference>
<evidence type="ECO:0000256" key="3">
    <source>
        <dbReference type="ARBA" id="ARBA00022741"/>
    </source>
</evidence>
<dbReference type="GO" id="GO:0005524">
    <property type="term" value="F:ATP binding"/>
    <property type="evidence" value="ECO:0007669"/>
    <property type="project" value="UniProtKB-KW"/>
</dbReference>
<keyword evidence="4 6" id="KW-0418">Kinase</keyword>
<accession>A0A0B0IH65</accession>
<dbReference type="InterPro" id="IPR029056">
    <property type="entry name" value="Ribokinase-like"/>
</dbReference>
<dbReference type="AlphaFoldDB" id="A0A0B0IH65"/>
<evidence type="ECO:0000256" key="1">
    <source>
        <dbReference type="ARBA" id="ARBA00010688"/>
    </source>
</evidence>
<reference evidence="8 9" key="1">
    <citation type="submission" date="2014-09" db="EMBL/GenBank/DDBJ databases">
        <title>Genome sequencing and annotation of Bacillus Okhensis strain Kh10-101T.</title>
        <authorList>
            <person name="Prakash J.S."/>
        </authorList>
    </citation>
    <scope>NUCLEOTIDE SEQUENCE [LARGE SCALE GENOMIC DNA]</scope>
    <source>
        <strain evidence="9">Kh10-101T</strain>
    </source>
</reference>
<dbReference type="OrthoDB" id="9813569at2"/>
<dbReference type="InterPro" id="IPR011611">
    <property type="entry name" value="PfkB_dom"/>
</dbReference>
<keyword evidence="2 6" id="KW-0808">Transferase</keyword>
<evidence type="ECO:0000256" key="4">
    <source>
        <dbReference type="ARBA" id="ARBA00022777"/>
    </source>
</evidence>
<protein>
    <submittedName>
        <fullName evidence="8">2-dehydro-3-deoxygluconokinase</fullName>
    </submittedName>
</protein>
<dbReference type="PROSITE" id="PS00584">
    <property type="entry name" value="PFKB_KINASES_2"/>
    <property type="match status" value="1"/>
</dbReference>
<feature type="domain" description="Carbohydrate kinase PfkB" evidence="7">
    <location>
        <begin position="3"/>
        <end position="298"/>
    </location>
</feature>
<gene>
    <name evidence="8" type="ORF">LQ50_10800</name>
</gene>
<keyword evidence="3" id="KW-0547">Nucleotide-binding</keyword>
<dbReference type="Gene3D" id="3.40.1190.20">
    <property type="match status" value="1"/>
</dbReference>
<evidence type="ECO:0000256" key="5">
    <source>
        <dbReference type="ARBA" id="ARBA00022840"/>
    </source>
</evidence>
<dbReference type="GO" id="GO:0008865">
    <property type="term" value="F:fructokinase activity"/>
    <property type="evidence" value="ECO:0007669"/>
    <property type="project" value="UniProtKB-ARBA"/>
</dbReference>
<dbReference type="PANTHER" id="PTHR43085:SF1">
    <property type="entry name" value="PSEUDOURIDINE KINASE-RELATED"/>
    <property type="match status" value="1"/>
</dbReference>
<dbReference type="InterPro" id="IPR002173">
    <property type="entry name" value="Carboh/pur_kinase_PfkB_CS"/>
</dbReference>
<sequence length="317" mass="34749">MDVITIGESMAVFSPESSPLMRYAATYSRKFGGAESNVAIGLTRLGHEVGWISKVGNDELGKGLLSFIRGEGIDVSQVKVDEIAQTGLYFKEVRNASNVKVEYYRKGSAPSQLQVTDLDEQYIAQAKYIHITGITPALSESCYETVMKMIQIAKDNDIKVVFDPNLRKKLWSEERAREVLLEIASKSDIVLPGISEGEFMFGERDIESLGQKFLEHGASLVVMKVGEKGAYYFTKEQSELVPGFHVDQVVDPVGAGDGFAAGVISGLLDHLPMYQAVERGNAVGAMAVQIPGDFEGLPSRTEIHQFLSSTELEDISR</sequence>
<dbReference type="InterPro" id="IPR050306">
    <property type="entry name" value="PfkB_Carbo_kinase"/>
</dbReference>
<evidence type="ECO:0000313" key="9">
    <source>
        <dbReference type="Proteomes" id="UP000030832"/>
    </source>
</evidence>
<comment type="similarity">
    <text evidence="1 6">Belongs to the carbohydrate kinase PfkB family.</text>
</comment>
<evidence type="ECO:0000256" key="6">
    <source>
        <dbReference type="RuleBase" id="RU003704"/>
    </source>
</evidence>
<evidence type="ECO:0000259" key="7">
    <source>
        <dbReference type="Pfam" id="PF00294"/>
    </source>
</evidence>
<dbReference type="InterPro" id="IPR002139">
    <property type="entry name" value="Ribo/fructo_kinase"/>
</dbReference>
<organism evidence="8 9">
    <name type="scientific">Halalkalibacter okhensis</name>
    <dbReference type="NCBI Taxonomy" id="333138"/>
    <lineage>
        <taxon>Bacteria</taxon>
        <taxon>Bacillati</taxon>
        <taxon>Bacillota</taxon>
        <taxon>Bacilli</taxon>
        <taxon>Bacillales</taxon>
        <taxon>Bacillaceae</taxon>
        <taxon>Halalkalibacter</taxon>
    </lineage>
</organism>
<evidence type="ECO:0000313" key="8">
    <source>
        <dbReference type="EMBL" id="KHF40222.1"/>
    </source>
</evidence>
<dbReference type="PRINTS" id="PR00990">
    <property type="entry name" value="RIBOKINASE"/>
</dbReference>
<dbReference type="eggNOG" id="COG0524">
    <property type="taxonomic scope" value="Bacteria"/>
</dbReference>
<keyword evidence="5" id="KW-0067">ATP-binding</keyword>
<name>A0A0B0IH65_9BACI</name>
<dbReference type="PANTHER" id="PTHR43085">
    <property type="entry name" value="HEXOKINASE FAMILY MEMBER"/>
    <property type="match status" value="1"/>
</dbReference>
<dbReference type="STRING" id="333138.LQ50_10800"/>
<dbReference type="Proteomes" id="UP000030832">
    <property type="component" value="Unassembled WGS sequence"/>
</dbReference>
<comment type="caution">
    <text evidence="8">The sequence shown here is derived from an EMBL/GenBank/DDBJ whole genome shotgun (WGS) entry which is preliminary data.</text>
</comment>